<reference evidence="1 2" key="1">
    <citation type="journal article" date="2018" name="Evol. Lett.">
        <title>Horizontal gene cluster transfer increased hallucinogenic mushroom diversity.</title>
        <authorList>
            <person name="Reynolds H.T."/>
            <person name="Vijayakumar V."/>
            <person name="Gluck-Thaler E."/>
            <person name="Korotkin H.B."/>
            <person name="Matheny P.B."/>
            <person name="Slot J.C."/>
        </authorList>
    </citation>
    <scope>NUCLEOTIDE SEQUENCE [LARGE SCALE GENOMIC DNA]</scope>
    <source>
        <strain evidence="1 2">SRW20</strain>
    </source>
</reference>
<keyword evidence="2" id="KW-1185">Reference proteome</keyword>
<evidence type="ECO:0008006" key="3">
    <source>
        <dbReference type="Google" id="ProtNLM"/>
    </source>
</evidence>
<protein>
    <recommendedName>
        <fullName evidence="3">F-box domain-containing protein</fullName>
    </recommendedName>
</protein>
<dbReference type="InterPro" id="IPR032675">
    <property type="entry name" value="LRR_dom_sf"/>
</dbReference>
<dbReference type="Gene3D" id="3.80.10.10">
    <property type="entry name" value="Ribonuclease Inhibitor"/>
    <property type="match status" value="1"/>
</dbReference>
<accession>A0A409Y1L6</accession>
<proteinExistence type="predicted"/>
<comment type="caution">
    <text evidence="1">The sequence shown here is derived from an EMBL/GenBank/DDBJ whole genome shotgun (WGS) entry which is preliminary data.</text>
</comment>
<dbReference type="EMBL" id="NHYE01001315">
    <property type="protein sequence ID" value="PPQ96905.1"/>
    <property type="molecule type" value="Genomic_DNA"/>
</dbReference>
<sequence length="549" mass="63197">MPTISWSNPVRRRGKQALAPIPNELYLEILKNLRPPKAEPWLDRSTIRRLARLSLVCRFFYSVMAPWMFESMEVIFRARKDGSASQELRKFCKAVGARGEAAKTAAKYVKRCSITCLSIELDKPEDPAPIERACMSIYSKAVWHMSNMDNLNLSSVTVTKEFLLSLANLCNLKTLTVEDCLLAEDVNERHLRSVSSLKLKKLVATYTNMTGLAILNGTVAAPFHRFFDHIAPASLVEVTTSSWYLVKLLARRKETLSLETLCMLFVNDIHLLPTLFQRMPSLKTLRALGALQLLDEPDIPFRLDSELLPVLEEVHAPVALLSGIIPRRPISNIQILQLAEIDPVVKAGDIAAFTSSSSVIHEMQIHPHLYSQYPFFRHFPGLKTLRINLIRHKFDSSDQKDIHEELSDVRLCHFVILPCSSWLRIPQILTMIFNAYPMHPPLHTVKLELEERGMVEKFLDLPKQHQWISDILEPKLPTLRCVRLSDFMQWTYCERKKEWIPMLFPRYARVVISLYKTFRGSIDLVDFGGYFHHLLRHVKESDNWDEDSD</sequence>
<evidence type="ECO:0000313" key="2">
    <source>
        <dbReference type="Proteomes" id="UP000284706"/>
    </source>
</evidence>
<evidence type="ECO:0000313" key="1">
    <source>
        <dbReference type="EMBL" id="PPQ96905.1"/>
    </source>
</evidence>
<dbReference type="AlphaFoldDB" id="A0A409Y1L6"/>
<gene>
    <name evidence="1" type="ORF">CVT26_005891</name>
</gene>
<dbReference type="SUPFAM" id="SSF52058">
    <property type="entry name" value="L domain-like"/>
    <property type="match status" value="1"/>
</dbReference>
<organism evidence="1 2">
    <name type="scientific">Gymnopilus dilepis</name>
    <dbReference type="NCBI Taxonomy" id="231916"/>
    <lineage>
        <taxon>Eukaryota</taxon>
        <taxon>Fungi</taxon>
        <taxon>Dikarya</taxon>
        <taxon>Basidiomycota</taxon>
        <taxon>Agaricomycotina</taxon>
        <taxon>Agaricomycetes</taxon>
        <taxon>Agaricomycetidae</taxon>
        <taxon>Agaricales</taxon>
        <taxon>Agaricineae</taxon>
        <taxon>Hymenogastraceae</taxon>
        <taxon>Gymnopilus</taxon>
    </lineage>
</organism>
<name>A0A409Y1L6_9AGAR</name>
<dbReference type="OrthoDB" id="3256662at2759"/>
<dbReference type="InParanoid" id="A0A409Y1L6"/>
<dbReference type="Proteomes" id="UP000284706">
    <property type="component" value="Unassembled WGS sequence"/>
</dbReference>